<keyword evidence="4" id="KW-1185">Reference proteome</keyword>
<dbReference type="STRING" id="536227.Ccar_10510"/>
<accession>C6PNY5</accession>
<dbReference type="EMBL" id="ACVI01000005">
    <property type="protein sequence ID" value="EET89063.1"/>
    <property type="molecule type" value="Genomic_DNA"/>
</dbReference>
<evidence type="ECO:0000313" key="4">
    <source>
        <dbReference type="Proteomes" id="UP000004198"/>
    </source>
</evidence>
<feature type="transmembrane region" description="Helical" evidence="1">
    <location>
        <begin position="21"/>
        <end position="40"/>
    </location>
</feature>
<dbReference type="CDD" id="cd06259">
    <property type="entry name" value="YdcF-like"/>
    <property type="match status" value="1"/>
</dbReference>
<keyword evidence="1" id="KW-1133">Transmembrane helix</keyword>
<dbReference type="GO" id="GO:0005886">
    <property type="term" value="C:plasma membrane"/>
    <property type="evidence" value="ECO:0007669"/>
    <property type="project" value="TreeGrafter"/>
</dbReference>
<dbReference type="AlphaFoldDB" id="C6PNY5"/>
<dbReference type="Gene3D" id="3.40.50.620">
    <property type="entry name" value="HUPs"/>
    <property type="match status" value="1"/>
</dbReference>
<keyword evidence="1" id="KW-0472">Membrane</keyword>
<dbReference type="Pfam" id="PF02698">
    <property type="entry name" value="DUF218"/>
    <property type="match status" value="1"/>
</dbReference>
<organism evidence="3 4">
    <name type="scientific">Clostridium carboxidivorans P7</name>
    <dbReference type="NCBI Taxonomy" id="536227"/>
    <lineage>
        <taxon>Bacteria</taxon>
        <taxon>Bacillati</taxon>
        <taxon>Bacillota</taxon>
        <taxon>Clostridia</taxon>
        <taxon>Eubacteriales</taxon>
        <taxon>Clostridiaceae</taxon>
        <taxon>Clostridium</taxon>
    </lineage>
</organism>
<dbReference type="RefSeq" id="WP_007059387.1">
    <property type="nucleotide sequence ID" value="NZ_ACVI01000005.1"/>
</dbReference>
<proteinExistence type="predicted"/>
<name>C6PNY5_9CLOT</name>
<dbReference type="InterPro" id="IPR051599">
    <property type="entry name" value="Cell_Envelope_Assoc"/>
</dbReference>
<dbReference type="eggNOG" id="COG2949">
    <property type="taxonomic scope" value="Bacteria"/>
</dbReference>
<comment type="caution">
    <text evidence="3">The sequence shown here is derived from an EMBL/GenBank/DDBJ whole genome shotgun (WGS) entry which is preliminary data.</text>
</comment>
<evidence type="ECO:0000256" key="1">
    <source>
        <dbReference type="SAM" id="Phobius"/>
    </source>
</evidence>
<protein>
    <recommendedName>
        <fullName evidence="2">DUF218 domain-containing protein</fullName>
    </recommendedName>
</protein>
<dbReference type="PANTHER" id="PTHR30336:SF6">
    <property type="entry name" value="INTEGRAL MEMBRANE PROTEIN"/>
    <property type="match status" value="1"/>
</dbReference>
<dbReference type="KEGG" id="cck:Ccar_10510"/>
<dbReference type="PATRIC" id="fig|536227.13.peg.2199"/>
<dbReference type="PANTHER" id="PTHR30336">
    <property type="entry name" value="INNER MEMBRANE PROTEIN, PROBABLE PERMEASE"/>
    <property type="match status" value="1"/>
</dbReference>
<dbReference type="InterPro" id="IPR003848">
    <property type="entry name" value="DUF218"/>
</dbReference>
<dbReference type="Proteomes" id="UP000004198">
    <property type="component" value="Unassembled WGS sequence"/>
</dbReference>
<evidence type="ECO:0000313" key="3">
    <source>
        <dbReference type="EMBL" id="EET89063.1"/>
    </source>
</evidence>
<gene>
    <name evidence="3" type="ORF">CcarbDRAFT_0502</name>
</gene>
<dbReference type="InterPro" id="IPR014729">
    <property type="entry name" value="Rossmann-like_a/b/a_fold"/>
</dbReference>
<evidence type="ECO:0000259" key="2">
    <source>
        <dbReference type="Pfam" id="PF02698"/>
    </source>
</evidence>
<reference evidence="3 4" key="1">
    <citation type="submission" date="2009-06" db="EMBL/GenBank/DDBJ databases">
        <title>The draft genome of Clostridium carboxidivorans P7.</title>
        <authorList>
            <consortium name="US DOE Joint Genome Institute (JGI-PGF)"/>
            <person name="Lucas S."/>
            <person name="Copeland A."/>
            <person name="Lapidus A."/>
            <person name="Glavina del Rio T."/>
            <person name="Tice H."/>
            <person name="Bruce D."/>
            <person name="Goodwin L."/>
            <person name="Pitluck S."/>
            <person name="Larimer F."/>
            <person name="Land M.L."/>
            <person name="Hauser L."/>
            <person name="Hemme C.L."/>
        </authorList>
    </citation>
    <scope>NUCLEOTIDE SEQUENCE [LARGE SCALE GENOMIC DNA]</scope>
    <source>
        <strain evidence="3 4">P7</strain>
    </source>
</reference>
<dbReference type="OrthoDB" id="9782395at2"/>
<keyword evidence="1" id="KW-0812">Transmembrane</keyword>
<feature type="domain" description="DUF218" evidence="2">
    <location>
        <begin position="58"/>
        <end position="174"/>
    </location>
</feature>
<sequence length="231" mass="26738">MGENIIKIRKVFSKTKILKPIFIFLLIFIFQFICVDFWVINKANKYIVDKHSVPRVECIIIPGAYVYPDGRLSDILKDRVDTALEIYKENSNLKILVTGDHGNLQYDEVNNMRKYLEQRGIKSSSIFLDHAGFSTYESIYRAKHIFKVNSAVIVTQDYHLKRAVYSAKGMGIECYGVKADKHIYVDIVKYKLRESLAIYKDFIAVNILKPNPKFLGKEIPINTGNFKETRD</sequence>